<evidence type="ECO:0000313" key="2">
    <source>
        <dbReference type="Proteomes" id="UP000269352"/>
    </source>
</evidence>
<accession>A0A388TDZ2</accession>
<reference evidence="1 2" key="1">
    <citation type="journal article" date="2019" name="ISME J.">
        <title>Genome analyses of uncultured TG2/ZB3 bacteria in 'Margulisbacteria' specifically attached to ectosymbiotic spirochetes of protists in the termite gut.</title>
        <authorList>
            <person name="Utami Y.D."/>
            <person name="Kuwahara H."/>
            <person name="Igai K."/>
            <person name="Murakami T."/>
            <person name="Sugaya K."/>
            <person name="Morikawa T."/>
            <person name="Nagura Y."/>
            <person name="Yuki M."/>
            <person name="Deevong P."/>
            <person name="Inoue T."/>
            <person name="Kihara K."/>
            <person name="Lo N."/>
            <person name="Yamada A."/>
            <person name="Ohkuma M."/>
            <person name="Hongoh Y."/>
        </authorList>
    </citation>
    <scope>NUCLEOTIDE SEQUENCE [LARGE SCALE GENOMIC DNA]</scope>
    <source>
        <strain evidence="1">NkOx7-01</strain>
    </source>
</reference>
<organism evidence="1 2">
    <name type="scientific">Termititenax aidoneus</name>
    <dbReference type="NCBI Taxonomy" id="2218524"/>
    <lineage>
        <taxon>Bacteria</taxon>
        <taxon>Bacillati</taxon>
        <taxon>Candidatus Margulisiibacteriota</taxon>
        <taxon>Candidatus Termititenacia</taxon>
        <taxon>Candidatus Termititenacales</taxon>
        <taxon>Candidatus Termititenacaceae</taxon>
        <taxon>Candidatus Termititenax</taxon>
    </lineage>
</organism>
<comment type="caution">
    <text evidence="1">The sequence shown here is derived from an EMBL/GenBank/DDBJ whole genome shotgun (WGS) entry which is preliminary data.</text>
</comment>
<evidence type="ECO:0008006" key="3">
    <source>
        <dbReference type="Google" id="ProtNLM"/>
    </source>
</evidence>
<sequence length="246" mass="27863">MGASNSGILTSIFNEQNQKMAEELARRHFPNETVPSANVKALPSITELASPNNSIFLGDNWLDDWQERQKAQALTLLRAAFQNHTKGGYYRIRDDWGEGHYGATRNNIDGSYRSHAGIDYITLENNGLGEVFSPFKIGGYLYADRKYPDGVKIDVAINGKRYLARILHITPNVKLLNSFITGDTVIGSIRDITRDADYQNIWRRPITNHAHTELYELLPDGRTVTLNPAEYIPTQKPVPYLNIWGW</sequence>
<protein>
    <recommendedName>
        <fullName evidence="3">Peptidase M23 domain-containing protein</fullName>
    </recommendedName>
</protein>
<name>A0A388TDZ2_TERA1</name>
<proteinExistence type="predicted"/>
<gene>
    <name evidence="1" type="ORF">NO1_1861</name>
</gene>
<dbReference type="Gene3D" id="2.70.70.10">
    <property type="entry name" value="Glucose Permease (Domain IIA)"/>
    <property type="match status" value="1"/>
</dbReference>
<dbReference type="Proteomes" id="UP000269352">
    <property type="component" value="Unassembled WGS sequence"/>
</dbReference>
<keyword evidence="2" id="KW-1185">Reference proteome</keyword>
<dbReference type="EMBL" id="BGZN01000075">
    <property type="protein sequence ID" value="GBR74734.1"/>
    <property type="molecule type" value="Genomic_DNA"/>
</dbReference>
<evidence type="ECO:0000313" key="1">
    <source>
        <dbReference type="EMBL" id="GBR74734.1"/>
    </source>
</evidence>
<dbReference type="InterPro" id="IPR011055">
    <property type="entry name" value="Dup_hybrid_motif"/>
</dbReference>
<dbReference type="AlphaFoldDB" id="A0A388TDZ2"/>